<feature type="signal peptide" evidence="2">
    <location>
        <begin position="1"/>
        <end position="25"/>
    </location>
</feature>
<evidence type="ECO:0000313" key="5">
    <source>
        <dbReference type="Proteomes" id="UP000588586"/>
    </source>
</evidence>
<keyword evidence="5" id="KW-1185">Reference proteome</keyword>
<name>A0A849HAN8_9MICO</name>
<evidence type="ECO:0000259" key="3">
    <source>
        <dbReference type="Pfam" id="PF14016"/>
    </source>
</evidence>
<accession>A0A849HAN8</accession>
<gene>
    <name evidence="4" type="ORF">HJG52_12305</name>
</gene>
<sequence>MTTTRHTAHGSTRALGLAGAGVLLAATLAGCGGGSDTASGTGSNGSTSSTSSTSSAAPSTSAGSATSATSTGSSGSSSPSSPASSAPSPSKATNKGSSSPAPAGTPTCTAGMMRTRAEAQPGGGAAGSFVVQILTTNTSSKVCQTRGYPGVSLTAAGTGKQLGAAADREPGQPIPTMRLEPGKTAVALVKVSQAGNFGCRVTRAAGFRIYLPGDKAAEFAPYAVDACSSASVHQLTVRPFNT</sequence>
<feature type="region of interest" description="Disordered" evidence="1">
    <location>
        <begin position="32"/>
        <end position="109"/>
    </location>
</feature>
<evidence type="ECO:0000256" key="2">
    <source>
        <dbReference type="SAM" id="SignalP"/>
    </source>
</evidence>
<proteinExistence type="predicted"/>
<dbReference type="PROSITE" id="PS51257">
    <property type="entry name" value="PROKAR_LIPOPROTEIN"/>
    <property type="match status" value="1"/>
</dbReference>
<comment type="caution">
    <text evidence="4">The sequence shown here is derived from an EMBL/GenBank/DDBJ whole genome shotgun (WGS) entry which is preliminary data.</text>
</comment>
<dbReference type="RefSeq" id="WP_171243847.1">
    <property type="nucleotide sequence ID" value="NZ_JABEPQ010000002.1"/>
</dbReference>
<feature type="chain" id="PRO_5032571613" evidence="2">
    <location>
        <begin position="26"/>
        <end position="242"/>
    </location>
</feature>
<dbReference type="EMBL" id="JABEPQ010000002">
    <property type="protein sequence ID" value="NNM46786.1"/>
    <property type="molecule type" value="Genomic_DNA"/>
</dbReference>
<reference evidence="4 5" key="1">
    <citation type="submission" date="2020-04" db="EMBL/GenBank/DDBJ databases">
        <title>Knoellia sp. isolate from air conditioner.</title>
        <authorList>
            <person name="Chea S."/>
            <person name="Kim D.-U."/>
        </authorList>
    </citation>
    <scope>NUCLEOTIDE SEQUENCE [LARGE SCALE GENOMIC DNA]</scope>
    <source>
        <strain evidence="4 5">DB2414S</strain>
    </source>
</reference>
<feature type="domain" description="DUF4232" evidence="3">
    <location>
        <begin position="108"/>
        <end position="240"/>
    </location>
</feature>
<dbReference type="InterPro" id="IPR025326">
    <property type="entry name" value="DUF4232"/>
</dbReference>
<dbReference type="Pfam" id="PF14016">
    <property type="entry name" value="DUF4232"/>
    <property type="match status" value="1"/>
</dbReference>
<protein>
    <submittedName>
        <fullName evidence="4">DUF4232 domain-containing protein</fullName>
    </submittedName>
</protein>
<evidence type="ECO:0000256" key="1">
    <source>
        <dbReference type="SAM" id="MobiDB-lite"/>
    </source>
</evidence>
<evidence type="ECO:0000313" key="4">
    <source>
        <dbReference type="EMBL" id="NNM46786.1"/>
    </source>
</evidence>
<feature type="compositionally biased region" description="Low complexity" evidence="1">
    <location>
        <begin position="36"/>
        <end position="93"/>
    </location>
</feature>
<keyword evidence="2" id="KW-0732">Signal</keyword>
<dbReference type="Proteomes" id="UP000588586">
    <property type="component" value="Unassembled WGS sequence"/>
</dbReference>
<dbReference type="AlphaFoldDB" id="A0A849HAN8"/>
<organism evidence="4 5">
    <name type="scientific">Knoellia koreensis</name>
    <dbReference type="NCBI Taxonomy" id="2730921"/>
    <lineage>
        <taxon>Bacteria</taxon>
        <taxon>Bacillati</taxon>
        <taxon>Actinomycetota</taxon>
        <taxon>Actinomycetes</taxon>
        <taxon>Micrococcales</taxon>
        <taxon>Intrasporangiaceae</taxon>
        <taxon>Knoellia</taxon>
    </lineage>
</organism>